<keyword evidence="2" id="KW-1185">Reference proteome</keyword>
<dbReference type="AlphaFoldDB" id="A0A0C3S8B9"/>
<dbReference type="EMBL" id="KN840550">
    <property type="protein sequence ID" value="KIP05205.1"/>
    <property type="molecule type" value="Genomic_DNA"/>
</dbReference>
<sequence>MSNDTAPEEPPAVASARIPTSRVIPTEVCERIIDVVAVRRNAVAAYADTLFWDKGVRATLDACSRTCRAWRTRSQLHLMRDMSVRASITGYMSFGDLRALLHTIPLLQGNLEDLAVGGWVLDIPQ</sequence>
<evidence type="ECO:0000313" key="2">
    <source>
        <dbReference type="Proteomes" id="UP000053257"/>
    </source>
</evidence>
<dbReference type="HOGENOM" id="CLU_1993441_0_0_1"/>
<reference evidence="1 2" key="1">
    <citation type="journal article" date="2014" name="PLoS Genet.">
        <title>Analysis of the Phlebiopsis gigantea genome, transcriptome and secretome provides insight into its pioneer colonization strategies of wood.</title>
        <authorList>
            <person name="Hori C."/>
            <person name="Ishida T."/>
            <person name="Igarashi K."/>
            <person name="Samejima M."/>
            <person name="Suzuki H."/>
            <person name="Master E."/>
            <person name="Ferreira P."/>
            <person name="Ruiz-Duenas F.J."/>
            <person name="Held B."/>
            <person name="Canessa P."/>
            <person name="Larrondo L.F."/>
            <person name="Schmoll M."/>
            <person name="Druzhinina I.S."/>
            <person name="Kubicek C.P."/>
            <person name="Gaskell J.A."/>
            <person name="Kersten P."/>
            <person name="St John F."/>
            <person name="Glasner J."/>
            <person name="Sabat G."/>
            <person name="Splinter BonDurant S."/>
            <person name="Syed K."/>
            <person name="Yadav J."/>
            <person name="Mgbeahuruike A.C."/>
            <person name="Kovalchuk A."/>
            <person name="Asiegbu F.O."/>
            <person name="Lackner G."/>
            <person name="Hoffmeister D."/>
            <person name="Rencoret J."/>
            <person name="Gutierrez A."/>
            <person name="Sun H."/>
            <person name="Lindquist E."/>
            <person name="Barry K."/>
            <person name="Riley R."/>
            <person name="Grigoriev I.V."/>
            <person name="Henrissat B."/>
            <person name="Kues U."/>
            <person name="Berka R.M."/>
            <person name="Martinez A.T."/>
            <person name="Covert S.F."/>
            <person name="Blanchette R.A."/>
            <person name="Cullen D."/>
        </authorList>
    </citation>
    <scope>NUCLEOTIDE SEQUENCE [LARGE SCALE GENOMIC DNA]</scope>
    <source>
        <strain evidence="1 2">11061_1 CR5-6</strain>
    </source>
</reference>
<name>A0A0C3S8B9_PHLG1</name>
<organism evidence="1 2">
    <name type="scientific">Phlebiopsis gigantea (strain 11061_1 CR5-6)</name>
    <name type="common">White-rot fungus</name>
    <name type="synonym">Peniophora gigantea</name>
    <dbReference type="NCBI Taxonomy" id="745531"/>
    <lineage>
        <taxon>Eukaryota</taxon>
        <taxon>Fungi</taxon>
        <taxon>Dikarya</taxon>
        <taxon>Basidiomycota</taxon>
        <taxon>Agaricomycotina</taxon>
        <taxon>Agaricomycetes</taxon>
        <taxon>Polyporales</taxon>
        <taxon>Phanerochaetaceae</taxon>
        <taxon>Phlebiopsis</taxon>
    </lineage>
</organism>
<accession>A0A0C3S8B9</accession>
<evidence type="ECO:0000313" key="1">
    <source>
        <dbReference type="EMBL" id="KIP05205.1"/>
    </source>
</evidence>
<protein>
    <submittedName>
        <fullName evidence="1">Uncharacterized protein</fullName>
    </submittedName>
</protein>
<gene>
    <name evidence="1" type="ORF">PHLGIDRAFT_120043</name>
</gene>
<dbReference type="Proteomes" id="UP000053257">
    <property type="component" value="Unassembled WGS sequence"/>
</dbReference>
<proteinExistence type="predicted"/>